<protein>
    <submittedName>
        <fullName evidence="3">Uncharacterized protein</fullName>
    </submittedName>
</protein>
<dbReference type="KEGG" id="dpl:KGM_209318"/>
<keyword evidence="2" id="KW-0472">Membrane</keyword>
<dbReference type="eggNOG" id="KOG4650">
    <property type="taxonomic scope" value="Eukaryota"/>
</dbReference>
<keyword evidence="4" id="KW-1185">Reference proteome</keyword>
<organism evidence="3 4">
    <name type="scientific">Danaus plexippus plexippus</name>
    <dbReference type="NCBI Taxonomy" id="278856"/>
    <lineage>
        <taxon>Eukaryota</taxon>
        <taxon>Metazoa</taxon>
        <taxon>Ecdysozoa</taxon>
        <taxon>Arthropoda</taxon>
        <taxon>Hexapoda</taxon>
        <taxon>Insecta</taxon>
        <taxon>Pterygota</taxon>
        <taxon>Neoptera</taxon>
        <taxon>Endopterygota</taxon>
        <taxon>Lepidoptera</taxon>
        <taxon>Glossata</taxon>
        <taxon>Ditrysia</taxon>
        <taxon>Papilionoidea</taxon>
        <taxon>Nymphalidae</taxon>
        <taxon>Danainae</taxon>
        <taxon>Danaini</taxon>
        <taxon>Danaina</taxon>
        <taxon>Danaus</taxon>
        <taxon>Danaus</taxon>
    </lineage>
</organism>
<comment type="caution">
    <text evidence="3">The sequence shown here is derived from an EMBL/GenBank/DDBJ whole genome shotgun (WGS) entry which is preliminary data.</text>
</comment>
<keyword evidence="2" id="KW-0812">Transmembrane</keyword>
<keyword evidence="2" id="KW-1133">Transmembrane helix</keyword>
<evidence type="ECO:0000256" key="1">
    <source>
        <dbReference type="SAM" id="MobiDB-lite"/>
    </source>
</evidence>
<proteinExistence type="predicted"/>
<dbReference type="AlphaFoldDB" id="A0A212F1H7"/>
<feature type="compositionally biased region" description="Basic and acidic residues" evidence="1">
    <location>
        <begin position="121"/>
        <end position="130"/>
    </location>
</feature>
<gene>
    <name evidence="3" type="ORF">KGM_209318</name>
</gene>
<evidence type="ECO:0000313" key="4">
    <source>
        <dbReference type="Proteomes" id="UP000007151"/>
    </source>
</evidence>
<name>A0A212F1H7_DANPL</name>
<dbReference type="InParanoid" id="A0A212F1H7"/>
<feature type="region of interest" description="Disordered" evidence="1">
    <location>
        <begin position="30"/>
        <end position="65"/>
    </location>
</feature>
<dbReference type="EMBL" id="AGBW02010886">
    <property type="protein sequence ID" value="OWR47574.1"/>
    <property type="molecule type" value="Genomic_DNA"/>
</dbReference>
<dbReference type="Proteomes" id="UP000007151">
    <property type="component" value="Unassembled WGS sequence"/>
</dbReference>
<sequence length="350" mass="40059">MNRYNVYMENLKRSRNVALGLLDDTKDIIEGGSGESPVTNIRLSSPNGDVKALSAPSSSRPDKRPAEYVKYGKITFNTTAILHHYPQRQSDHCSVHAAKNRADSKQTSDEVEPDNNNEVQSDSRRTEVDVKKTKLNDNNNDTTKMKREITQITRKAFCYHKWPKFELCTEVSFGVPLVYDEARRENMTEEERNRFSEHDLTDMWTSYSQRDPFAARLRNLGIAEYQIPDDKGVLALWLVVAAGVVISAALLALALWRFSCFEDYTRMPVYGDTDSLNEKRTLDLYPTPHQTLPPLFETDYKWSEDFHGNKVDAGFANSSFLSDGVFDPRAERPAARDRNYSFSPRDVYDI</sequence>
<evidence type="ECO:0000256" key="2">
    <source>
        <dbReference type="SAM" id="Phobius"/>
    </source>
</evidence>
<evidence type="ECO:0000313" key="3">
    <source>
        <dbReference type="EMBL" id="OWR47574.1"/>
    </source>
</evidence>
<reference evidence="3 4" key="1">
    <citation type="journal article" date="2011" name="Cell">
        <title>The monarch butterfly genome yields insights into long-distance migration.</title>
        <authorList>
            <person name="Zhan S."/>
            <person name="Merlin C."/>
            <person name="Boore J.L."/>
            <person name="Reppert S.M."/>
        </authorList>
    </citation>
    <scope>NUCLEOTIDE SEQUENCE [LARGE SCALE GENOMIC DNA]</scope>
    <source>
        <strain evidence="3">F-2</strain>
    </source>
</reference>
<feature type="compositionally biased region" description="Polar residues" evidence="1">
    <location>
        <begin position="36"/>
        <end position="47"/>
    </location>
</feature>
<feature type="compositionally biased region" description="Basic and acidic residues" evidence="1">
    <location>
        <begin position="89"/>
        <end position="108"/>
    </location>
</feature>
<feature type="region of interest" description="Disordered" evidence="1">
    <location>
        <begin position="87"/>
        <end position="130"/>
    </location>
</feature>
<feature type="transmembrane region" description="Helical" evidence="2">
    <location>
        <begin position="234"/>
        <end position="256"/>
    </location>
</feature>
<accession>A0A212F1H7</accession>